<feature type="compositionally biased region" description="Low complexity" evidence="10">
    <location>
        <begin position="1"/>
        <end position="30"/>
    </location>
</feature>
<comment type="subcellular location">
    <subcellularLocation>
        <location evidence="9">Nucleus</location>
    </subcellularLocation>
    <subcellularLocation>
        <location evidence="9">Chromosome</location>
    </subcellularLocation>
</comment>
<feature type="domain" description="Histone chaperone RTT106/FACT complex subunit SPT16-like middle" evidence="11">
    <location>
        <begin position="256"/>
        <end position="350"/>
    </location>
</feature>
<feature type="compositionally biased region" description="Pro residues" evidence="10">
    <location>
        <begin position="31"/>
        <end position="43"/>
    </location>
</feature>
<keyword evidence="8 9" id="KW-0539">Nucleus</keyword>
<dbReference type="InterPro" id="IPR000969">
    <property type="entry name" value="SSRP1/POB3"/>
</dbReference>
<dbReference type="InterPro" id="IPR011993">
    <property type="entry name" value="PH-like_dom_sf"/>
</dbReference>
<feature type="compositionally biased region" description="Acidic residues" evidence="10">
    <location>
        <begin position="485"/>
        <end position="494"/>
    </location>
</feature>
<dbReference type="SMART" id="SM01287">
    <property type="entry name" value="Rtt106"/>
    <property type="match status" value="1"/>
</dbReference>
<comment type="function">
    <text evidence="9">Component of the FACT complex, a general chromatin factor that acts to reorganize nucleosomes. The FACT complex is involved in multiple processes that require DNA as a template such as mRNA elongation, DNA replication and DNA repair. During transcription elongation the FACT complex acts as a histone chaperone that both destabilizes and restores nucleosomal structure. It facilitates the passage of RNA polymerase II and transcription by promoting the dissociation of one histone H2A-H2B dimer from the nucleosome, then subsequently promotes the reestablishment of the nucleosome following the passage of RNA polymerase II.</text>
</comment>
<keyword evidence="4 9" id="KW-0227">DNA damage</keyword>
<evidence type="ECO:0000259" key="11">
    <source>
        <dbReference type="SMART" id="SM01287"/>
    </source>
</evidence>
<feature type="region of interest" description="Disordered" evidence="10">
    <location>
        <begin position="348"/>
        <end position="494"/>
    </location>
</feature>
<sequence length="494" mass="51580">MDAFMTAKPAITTTATTPKAPAPATHTTVSPPAPPSAPPPTTSSPPFTIASCEPSSLTAALLARFGNDAAAVHKFLSSALAGVAGAAPAPTTAGAPPLPDSFGKLVRTFPKVMCVTPRGRFDLSLHEGGVVLHTAKDALRIPKEACKEILSLAKPDLYSKDQSKVCDKLLFVQLKDGGIPVLKQGVAKAKVETVCIQCSTKDLLEPSPAPSAATTTSSSSPAAPEPAPSVIFPLVAASLSTPIAPPSAAFLSSTGLPFVQCYRRTDQGTLFPLISGLMFFKPPMYIPREKLVSIAAGRGGGQGSTRYVDMVLSVESESGPTEMEFTNINREELSALNTYINGPLTSAMREDAERGDEDEKVAVKQDTAPAAPAPAAPAAPAPERTSGRPRRRAAVLADETTRAQVNTGDDEDEDDEENDVAFEEGEAGEEGGEESGDDSDSDSDSSDEDFDEDADEADLMDEINATIREAGEDANPAPAKKAKAEEEEDGWGVE</sequence>
<dbReference type="InterPro" id="IPR050454">
    <property type="entry name" value="RTT106/SSRP1_HistChap/FACT"/>
</dbReference>
<evidence type="ECO:0000313" key="13">
    <source>
        <dbReference type="Proteomes" id="UP001165060"/>
    </source>
</evidence>
<proteinExistence type="inferred from homology"/>
<dbReference type="PANTHER" id="PTHR45849">
    <property type="entry name" value="FACT COMPLEX SUBUNIT SSRP1"/>
    <property type="match status" value="1"/>
</dbReference>
<evidence type="ECO:0000256" key="5">
    <source>
        <dbReference type="ARBA" id="ARBA00023015"/>
    </source>
</evidence>
<evidence type="ECO:0000256" key="4">
    <source>
        <dbReference type="ARBA" id="ARBA00022763"/>
    </source>
</evidence>
<evidence type="ECO:0000256" key="1">
    <source>
        <dbReference type="ARBA" id="ARBA00010060"/>
    </source>
</evidence>
<evidence type="ECO:0000313" key="12">
    <source>
        <dbReference type="EMBL" id="GMI24431.1"/>
    </source>
</evidence>
<name>A0ABQ6MEN1_9STRA</name>
<evidence type="ECO:0000256" key="3">
    <source>
        <dbReference type="ARBA" id="ARBA00022705"/>
    </source>
</evidence>
<feature type="region of interest" description="Disordered" evidence="10">
    <location>
        <begin position="205"/>
        <end position="224"/>
    </location>
</feature>
<keyword evidence="6 9" id="KW-0804">Transcription</keyword>
<keyword evidence="2 9" id="KW-0158">Chromosome</keyword>
<evidence type="ECO:0000256" key="2">
    <source>
        <dbReference type="ARBA" id="ARBA00022454"/>
    </source>
</evidence>
<dbReference type="SUPFAM" id="SSF50729">
    <property type="entry name" value="PH domain-like"/>
    <property type="match status" value="1"/>
</dbReference>
<dbReference type="InterPro" id="IPR013719">
    <property type="entry name" value="RTT106/SPT16-like_middle_dom"/>
</dbReference>
<evidence type="ECO:0000256" key="9">
    <source>
        <dbReference type="RuleBase" id="RU364013"/>
    </source>
</evidence>
<feature type="compositionally biased region" description="Acidic residues" evidence="10">
    <location>
        <begin position="408"/>
        <end position="461"/>
    </location>
</feature>
<accession>A0ABQ6MEN1</accession>
<dbReference type="Gene3D" id="2.30.29.30">
    <property type="entry name" value="Pleckstrin-homology domain (PH domain)/Phosphotyrosine-binding domain (PTB)"/>
    <property type="match status" value="1"/>
</dbReference>
<gene>
    <name evidence="12" type="ORF">TeGR_g10976</name>
</gene>
<keyword evidence="3 9" id="KW-0235">DNA replication</keyword>
<keyword evidence="7 9" id="KW-0234">DNA repair</keyword>
<dbReference type="PANTHER" id="PTHR45849:SF1">
    <property type="entry name" value="FACT COMPLEX SUBUNIT SSRP1"/>
    <property type="match status" value="1"/>
</dbReference>
<reference evidence="12 13" key="1">
    <citation type="journal article" date="2023" name="Commun. Biol.">
        <title>Genome analysis of Parmales, the sister group of diatoms, reveals the evolutionary specialization of diatoms from phago-mixotrophs to photoautotrophs.</title>
        <authorList>
            <person name="Ban H."/>
            <person name="Sato S."/>
            <person name="Yoshikawa S."/>
            <person name="Yamada K."/>
            <person name="Nakamura Y."/>
            <person name="Ichinomiya M."/>
            <person name="Sato N."/>
            <person name="Blanc-Mathieu R."/>
            <person name="Endo H."/>
            <person name="Kuwata A."/>
            <person name="Ogata H."/>
        </authorList>
    </citation>
    <scope>NUCLEOTIDE SEQUENCE [LARGE SCALE GENOMIC DNA]</scope>
</reference>
<feature type="region of interest" description="Disordered" evidence="10">
    <location>
        <begin position="1"/>
        <end position="49"/>
    </location>
</feature>
<keyword evidence="5 9" id="KW-0805">Transcription regulation</keyword>
<dbReference type="Pfam" id="PF08512">
    <property type="entry name" value="Rttp106-like_middle"/>
    <property type="match status" value="1"/>
</dbReference>
<comment type="similarity">
    <text evidence="1 9">Belongs to the SSRP1 family.</text>
</comment>
<evidence type="ECO:0000256" key="6">
    <source>
        <dbReference type="ARBA" id="ARBA00023163"/>
    </source>
</evidence>
<dbReference type="Gene3D" id="2.30.29.150">
    <property type="match status" value="1"/>
</dbReference>
<dbReference type="PRINTS" id="PR00887">
    <property type="entry name" value="SSRCOGNITION"/>
</dbReference>
<evidence type="ECO:0000256" key="8">
    <source>
        <dbReference type="ARBA" id="ARBA00023242"/>
    </source>
</evidence>
<evidence type="ECO:0000256" key="7">
    <source>
        <dbReference type="ARBA" id="ARBA00023204"/>
    </source>
</evidence>
<evidence type="ECO:0000256" key="10">
    <source>
        <dbReference type="SAM" id="MobiDB-lite"/>
    </source>
</evidence>
<keyword evidence="13" id="KW-1185">Reference proteome</keyword>
<feature type="compositionally biased region" description="Pro residues" evidence="10">
    <location>
        <begin position="371"/>
        <end position="380"/>
    </location>
</feature>
<dbReference type="EMBL" id="BRYB01000169">
    <property type="protein sequence ID" value="GMI24431.1"/>
    <property type="molecule type" value="Genomic_DNA"/>
</dbReference>
<feature type="compositionally biased region" description="Low complexity" evidence="10">
    <location>
        <begin position="210"/>
        <end position="222"/>
    </location>
</feature>
<comment type="caution">
    <text evidence="12">The sequence shown here is derived from an EMBL/GenBank/DDBJ whole genome shotgun (WGS) entry which is preliminary data.</text>
</comment>
<protein>
    <recommendedName>
        <fullName evidence="9">FACT complex subunit SSRP1</fullName>
    </recommendedName>
</protein>
<dbReference type="Proteomes" id="UP001165060">
    <property type="component" value="Unassembled WGS sequence"/>
</dbReference>
<organism evidence="12 13">
    <name type="scientific">Tetraparma gracilis</name>
    <dbReference type="NCBI Taxonomy" id="2962635"/>
    <lineage>
        <taxon>Eukaryota</taxon>
        <taxon>Sar</taxon>
        <taxon>Stramenopiles</taxon>
        <taxon>Ochrophyta</taxon>
        <taxon>Bolidophyceae</taxon>
        <taxon>Parmales</taxon>
        <taxon>Triparmaceae</taxon>
        <taxon>Tetraparma</taxon>
    </lineage>
</organism>